<keyword evidence="3" id="KW-1185">Reference proteome</keyword>
<feature type="domain" description="Rhodanese" evidence="2">
    <location>
        <begin position="12"/>
        <end position="110"/>
    </location>
</feature>
<dbReference type="Pfam" id="PF00581">
    <property type="entry name" value="Rhodanese"/>
    <property type="match status" value="1"/>
</dbReference>
<accession>A0A6J1LRM2</accession>
<dbReference type="SMART" id="SM00450">
    <property type="entry name" value="RHOD"/>
    <property type="match status" value="1"/>
</dbReference>
<dbReference type="OrthoDB" id="566238at2759"/>
<sequence length="111" mass="12420">MASYEEVKDIPNHPTKYLFDVRNKNELEETGVLPASINIPLPELEKAFNLPDDDFKKTYGRAKPSIDAEMIFSCKAGGRAARAANLIKTLGFINAKAYAGSWTEWEQKQGK</sequence>
<evidence type="ECO:0000256" key="1">
    <source>
        <dbReference type="RuleBase" id="RU000507"/>
    </source>
</evidence>
<dbReference type="PROSITE" id="PS00683">
    <property type="entry name" value="RHODANESE_2"/>
    <property type="match status" value="1"/>
</dbReference>
<dbReference type="GeneID" id="111598084"/>
<reference evidence="4" key="1">
    <citation type="submission" date="2025-08" db="UniProtKB">
        <authorList>
            <consortium name="RefSeq"/>
        </authorList>
    </citation>
    <scope>IDENTIFICATION</scope>
    <source>
        <strain evidence="4">15085-1641.00</strain>
        <tissue evidence="4">Whole body</tissue>
    </source>
</reference>
<dbReference type="KEGG" id="dhe:111598084"/>
<dbReference type="AlphaFoldDB" id="A0A6J1LRM2"/>
<dbReference type="OMA" id="KTFNTIC"/>
<proteinExistence type="predicted"/>
<dbReference type="InterPro" id="IPR001763">
    <property type="entry name" value="Rhodanese-like_dom"/>
</dbReference>
<keyword evidence="1" id="KW-0808">Transferase</keyword>
<evidence type="ECO:0000313" key="3">
    <source>
        <dbReference type="Proteomes" id="UP000504633"/>
    </source>
</evidence>
<dbReference type="PROSITE" id="PS50206">
    <property type="entry name" value="RHODANESE_3"/>
    <property type="match status" value="1"/>
</dbReference>
<dbReference type="Gene3D" id="3.40.250.10">
    <property type="entry name" value="Rhodanese-like domain"/>
    <property type="match status" value="1"/>
</dbReference>
<dbReference type="RefSeq" id="XP_023168899.1">
    <property type="nucleotide sequence ID" value="XM_023313131.2"/>
</dbReference>
<dbReference type="InterPro" id="IPR001307">
    <property type="entry name" value="Thiosulphate_STrfase_CS"/>
</dbReference>
<dbReference type="GO" id="GO:0004792">
    <property type="term" value="F:thiosulfate-cyanide sulfurtransferase activity"/>
    <property type="evidence" value="ECO:0007669"/>
    <property type="project" value="InterPro"/>
</dbReference>
<organism evidence="3 4">
    <name type="scientific">Drosophila hydei</name>
    <name type="common">Fruit fly</name>
    <dbReference type="NCBI Taxonomy" id="7224"/>
    <lineage>
        <taxon>Eukaryota</taxon>
        <taxon>Metazoa</taxon>
        <taxon>Ecdysozoa</taxon>
        <taxon>Arthropoda</taxon>
        <taxon>Hexapoda</taxon>
        <taxon>Insecta</taxon>
        <taxon>Pterygota</taxon>
        <taxon>Neoptera</taxon>
        <taxon>Endopterygota</taxon>
        <taxon>Diptera</taxon>
        <taxon>Brachycera</taxon>
        <taxon>Muscomorpha</taxon>
        <taxon>Ephydroidea</taxon>
        <taxon>Drosophilidae</taxon>
        <taxon>Drosophila</taxon>
    </lineage>
</organism>
<protein>
    <recommendedName>
        <fullName evidence="1">Sulfurtransferase</fullName>
    </recommendedName>
</protein>
<dbReference type="SUPFAM" id="SSF52821">
    <property type="entry name" value="Rhodanese/Cell cycle control phosphatase"/>
    <property type="match status" value="1"/>
</dbReference>
<dbReference type="InterPro" id="IPR036873">
    <property type="entry name" value="Rhodanese-like_dom_sf"/>
</dbReference>
<dbReference type="PANTHER" id="PTHR44086:SF10">
    <property type="entry name" value="THIOSULFATE SULFURTRANSFERASE_RHODANESE-LIKE DOMAIN-CONTAINING PROTEIN 3"/>
    <property type="match status" value="1"/>
</dbReference>
<name>A0A6J1LRM2_DROHY</name>
<evidence type="ECO:0000313" key="4">
    <source>
        <dbReference type="RefSeq" id="XP_023168899.1"/>
    </source>
</evidence>
<evidence type="ECO:0000259" key="2">
    <source>
        <dbReference type="PROSITE" id="PS50206"/>
    </source>
</evidence>
<dbReference type="Proteomes" id="UP000504633">
    <property type="component" value="Unplaced"/>
</dbReference>
<gene>
    <name evidence="4" type="primary">LOC111598084</name>
</gene>
<dbReference type="PANTHER" id="PTHR44086">
    <property type="entry name" value="THIOSULFATE SULFURTRANSFERASE RDL2, MITOCHONDRIAL-RELATED"/>
    <property type="match status" value="1"/>
</dbReference>